<dbReference type="AlphaFoldDB" id="A0A5F8HD38"/>
<reference evidence="1" key="2">
    <citation type="submission" date="2025-08" db="UniProtKB">
        <authorList>
            <consortium name="Ensembl"/>
        </authorList>
    </citation>
    <scope>IDENTIFICATION</scope>
</reference>
<organism evidence="1 2">
    <name type="scientific">Monodelphis domestica</name>
    <name type="common">Gray short-tailed opossum</name>
    <dbReference type="NCBI Taxonomy" id="13616"/>
    <lineage>
        <taxon>Eukaryota</taxon>
        <taxon>Metazoa</taxon>
        <taxon>Chordata</taxon>
        <taxon>Craniata</taxon>
        <taxon>Vertebrata</taxon>
        <taxon>Euteleostomi</taxon>
        <taxon>Mammalia</taxon>
        <taxon>Metatheria</taxon>
        <taxon>Didelphimorphia</taxon>
        <taxon>Didelphidae</taxon>
        <taxon>Monodelphis</taxon>
    </lineage>
</organism>
<dbReference type="InterPro" id="IPR038765">
    <property type="entry name" value="Papain-like_cys_pep_sf"/>
</dbReference>
<dbReference type="PANTHER" id="PTHR12931">
    <property type="entry name" value="UBIQUITIN THIOLESTERASE PROTEIN OTUB"/>
    <property type="match status" value="1"/>
</dbReference>
<dbReference type="Gene3D" id="1.20.1300.20">
    <property type="entry name" value="Peptidase C65 Otubain, subdomain 2"/>
    <property type="match status" value="1"/>
</dbReference>
<dbReference type="Ensembl" id="ENSMODT00000080047.1">
    <property type="protein sequence ID" value="ENSMODP00000057410.1"/>
    <property type="gene ID" value="ENSMODG00000049320.1"/>
</dbReference>
<proteinExistence type="predicted"/>
<evidence type="ECO:0000313" key="2">
    <source>
        <dbReference type="Proteomes" id="UP000002280"/>
    </source>
</evidence>
<reference evidence="1" key="3">
    <citation type="submission" date="2025-09" db="UniProtKB">
        <authorList>
            <consortium name="Ensembl"/>
        </authorList>
    </citation>
    <scope>IDENTIFICATION</scope>
</reference>
<dbReference type="Bgee" id="ENSMODG00000049320">
    <property type="expression patterns" value="Expressed in forelimb bud and 18 other cell types or tissues"/>
</dbReference>
<reference evidence="1 2" key="1">
    <citation type="journal article" date="2007" name="Nature">
        <title>Genome of the marsupial Monodelphis domestica reveals innovation in non-coding sequences.</title>
        <authorList>
            <person name="Mikkelsen T.S."/>
            <person name="Wakefield M.J."/>
            <person name="Aken B."/>
            <person name="Amemiya C.T."/>
            <person name="Chang J.L."/>
            <person name="Duke S."/>
            <person name="Garber M."/>
            <person name="Gentles A.J."/>
            <person name="Goodstadt L."/>
            <person name="Heger A."/>
            <person name="Jurka J."/>
            <person name="Kamal M."/>
            <person name="Mauceli E."/>
            <person name="Searle S.M."/>
            <person name="Sharpe T."/>
            <person name="Baker M.L."/>
            <person name="Batzer M.A."/>
            <person name="Benos P.V."/>
            <person name="Belov K."/>
            <person name="Clamp M."/>
            <person name="Cook A."/>
            <person name="Cuff J."/>
            <person name="Das R."/>
            <person name="Davidow L."/>
            <person name="Deakin J.E."/>
            <person name="Fazzari M.J."/>
            <person name="Glass J.L."/>
            <person name="Grabherr M."/>
            <person name="Greally J.M."/>
            <person name="Gu W."/>
            <person name="Hore T.A."/>
            <person name="Huttley G.A."/>
            <person name="Kleber M."/>
            <person name="Jirtle R.L."/>
            <person name="Koina E."/>
            <person name="Lee J.T."/>
            <person name="Mahony S."/>
            <person name="Marra M.A."/>
            <person name="Miller R.D."/>
            <person name="Nicholls R.D."/>
            <person name="Oda M."/>
            <person name="Papenfuss A.T."/>
            <person name="Parra Z.E."/>
            <person name="Pollock D.D."/>
            <person name="Ray D.A."/>
            <person name="Schein J.E."/>
            <person name="Speed T.P."/>
            <person name="Thompson K."/>
            <person name="VandeBerg J.L."/>
            <person name="Wade C.M."/>
            <person name="Walker J.A."/>
            <person name="Waters P.D."/>
            <person name="Webber C."/>
            <person name="Weidman J.R."/>
            <person name="Xie X."/>
            <person name="Zody M.C."/>
            <person name="Baldwin J."/>
            <person name="Abdouelleil A."/>
            <person name="Abdulkadir J."/>
            <person name="Abebe A."/>
            <person name="Abera B."/>
            <person name="Abreu J."/>
            <person name="Acer S.C."/>
            <person name="Aftuck L."/>
            <person name="Alexander A."/>
            <person name="An P."/>
            <person name="Anderson E."/>
            <person name="Anderson S."/>
            <person name="Arachi H."/>
            <person name="Azer M."/>
            <person name="Bachantsang P."/>
            <person name="Barry A."/>
            <person name="Bayul T."/>
            <person name="Berlin A."/>
            <person name="Bessette D."/>
            <person name="Bloom T."/>
            <person name="Bloom T."/>
            <person name="Boguslavskiy L."/>
            <person name="Bonnet C."/>
            <person name="Boukhgalter B."/>
            <person name="Bourzgui I."/>
            <person name="Brown A."/>
            <person name="Cahill P."/>
            <person name="Channer S."/>
            <person name="Cheshatsang Y."/>
            <person name="Chuda L."/>
            <person name="Citroen M."/>
            <person name="Collymore A."/>
            <person name="Cooke P."/>
            <person name="Costello M."/>
            <person name="D'Aco K."/>
            <person name="Daza R."/>
            <person name="De Haan G."/>
            <person name="DeGray S."/>
            <person name="DeMaso C."/>
            <person name="Dhargay N."/>
            <person name="Dooley K."/>
            <person name="Dooley E."/>
            <person name="Doricent M."/>
            <person name="Dorje P."/>
            <person name="Dorjee K."/>
            <person name="Dupes A."/>
            <person name="Elong R."/>
            <person name="Falk J."/>
            <person name="Farina A."/>
            <person name="Faro S."/>
            <person name="Ferguson D."/>
            <person name="Fisher S."/>
            <person name="Foley C.D."/>
            <person name="Franke A."/>
            <person name="Friedrich D."/>
            <person name="Gadbois L."/>
            <person name="Gearin G."/>
            <person name="Gearin C.R."/>
            <person name="Giannoukos G."/>
            <person name="Goode T."/>
            <person name="Graham J."/>
            <person name="Grandbois E."/>
            <person name="Grewal S."/>
            <person name="Gyaltsen K."/>
            <person name="Hafez N."/>
            <person name="Hagos B."/>
            <person name="Hall J."/>
            <person name="Henson C."/>
            <person name="Hollinger A."/>
            <person name="Honan T."/>
            <person name="Huard M.D."/>
            <person name="Hughes L."/>
            <person name="Hurhula B."/>
            <person name="Husby M.E."/>
            <person name="Kamat A."/>
            <person name="Kanga B."/>
            <person name="Kashin S."/>
            <person name="Khazanovich D."/>
            <person name="Kisner P."/>
            <person name="Lance K."/>
            <person name="Lara M."/>
            <person name="Lee W."/>
            <person name="Lennon N."/>
            <person name="Letendre F."/>
            <person name="LeVine R."/>
            <person name="Lipovsky A."/>
            <person name="Liu X."/>
            <person name="Liu J."/>
            <person name="Liu S."/>
            <person name="Lokyitsang T."/>
            <person name="Lokyitsang Y."/>
            <person name="Lubonja R."/>
            <person name="Lui A."/>
            <person name="MacDonald P."/>
            <person name="Magnisalis V."/>
            <person name="Maru K."/>
            <person name="Matthews C."/>
            <person name="McCusker W."/>
            <person name="McDonough S."/>
            <person name="Mehta T."/>
            <person name="Meldrim J."/>
            <person name="Meneus L."/>
            <person name="Mihai O."/>
            <person name="Mihalev A."/>
            <person name="Mihova T."/>
            <person name="Mittelman R."/>
            <person name="Mlenga V."/>
            <person name="Montmayeur A."/>
            <person name="Mulrain L."/>
            <person name="Navidi A."/>
            <person name="Naylor J."/>
            <person name="Negash T."/>
            <person name="Nguyen T."/>
            <person name="Nguyen N."/>
            <person name="Nicol R."/>
            <person name="Norbu C."/>
            <person name="Norbu N."/>
            <person name="Novod N."/>
            <person name="O'Neill B."/>
            <person name="Osman S."/>
            <person name="Markiewicz E."/>
            <person name="Oyono O.L."/>
            <person name="Patti C."/>
            <person name="Phunkhang P."/>
            <person name="Pierre F."/>
            <person name="Priest M."/>
            <person name="Raghuraman S."/>
            <person name="Rege F."/>
            <person name="Reyes R."/>
            <person name="Rise C."/>
            <person name="Rogov P."/>
            <person name="Ross K."/>
            <person name="Ryan E."/>
            <person name="Settipalli S."/>
            <person name="Shea T."/>
            <person name="Sherpa N."/>
            <person name="Shi L."/>
            <person name="Shih D."/>
            <person name="Sparrow T."/>
            <person name="Spaulding J."/>
            <person name="Stalker J."/>
            <person name="Stange-Thomann N."/>
            <person name="Stavropoulos S."/>
            <person name="Stone C."/>
            <person name="Strader C."/>
            <person name="Tesfaye S."/>
            <person name="Thomson T."/>
            <person name="Thoulutsang Y."/>
            <person name="Thoulutsang D."/>
            <person name="Topham K."/>
            <person name="Topping I."/>
            <person name="Tsamla T."/>
            <person name="Vassiliev H."/>
            <person name="Vo A."/>
            <person name="Wangchuk T."/>
            <person name="Wangdi T."/>
            <person name="Weiand M."/>
            <person name="Wilkinson J."/>
            <person name="Wilson A."/>
            <person name="Yadav S."/>
            <person name="Young G."/>
            <person name="Yu Q."/>
            <person name="Zembek L."/>
            <person name="Zhong D."/>
            <person name="Zimmer A."/>
            <person name="Zwirko Z."/>
            <person name="Jaffe D.B."/>
            <person name="Alvarez P."/>
            <person name="Brockman W."/>
            <person name="Butler J."/>
            <person name="Chin C."/>
            <person name="Gnerre S."/>
            <person name="MacCallum I."/>
            <person name="Graves J.A."/>
            <person name="Ponting C.P."/>
            <person name="Breen M."/>
            <person name="Samollow P.B."/>
            <person name="Lander E.S."/>
            <person name="Lindblad-Toh K."/>
        </authorList>
    </citation>
    <scope>NUCLEOTIDE SEQUENCE [LARGE SCALE GENOMIC DNA]</scope>
</reference>
<dbReference type="GeneTree" id="ENSGT01100000266930"/>
<keyword evidence="2" id="KW-1185">Reference proteome</keyword>
<dbReference type="Pfam" id="PF10275">
    <property type="entry name" value="Peptidase_C65"/>
    <property type="match status" value="1"/>
</dbReference>
<accession>A0A5F8HD38</accession>
<dbReference type="InParanoid" id="A0A5F8HD38"/>
<dbReference type="STRING" id="13616.ENSMODP00000057410"/>
<evidence type="ECO:0000313" key="1">
    <source>
        <dbReference type="Ensembl" id="ENSMODP00000057410.1"/>
    </source>
</evidence>
<sequence length="181" mass="20575">MVAEEPQQQKVELLDIDSEEGNCSAYDEAIMAQQDQIQLEIAVQNPEKQTSVAELLASFNDQSASDYLMLYLWLKFLKHFMEGEMSIKEFCQQEVELMCKDSVHIHIILLRHALSFFIPVEYFDPGRAAPPTPTCAQRAQSLSCTSSTGLNTHGHTHTRPLLAPPLHRSQALDMDRVFLWL</sequence>
<dbReference type="InterPro" id="IPR019400">
    <property type="entry name" value="Peptidase_C65_otubain"/>
</dbReference>
<dbReference type="Proteomes" id="UP000002280">
    <property type="component" value="Chromosome 5"/>
</dbReference>
<protein>
    <submittedName>
        <fullName evidence="1">Uncharacterized protein</fullName>
    </submittedName>
</protein>
<dbReference type="InterPro" id="IPR042467">
    <property type="entry name" value="Peptidase_C65_otubain_sub2"/>
</dbReference>
<dbReference type="SUPFAM" id="SSF54001">
    <property type="entry name" value="Cysteine proteinases"/>
    <property type="match status" value="1"/>
</dbReference>
<name>A0A5F8HD38_MONDO</name>
<dbReference type="PANTHER" id="PTHR12931:SF19">
    <property type="entry name" value="UBIQUITIN THIOESTERASE OTUB1"/>
    <property type="match status" value="1"/>
</dbReference>